<proteinExistence type="predicted"/>
<dbReference type="AlphaFoldDB" id="A0A8X6KED5"/>
<comment type="caution">
    <text evidence="1">The sequence shown here is derived from an EMBL/GenBank/DDBJ whole genome shotgun (WGS) entry which is preliminary data.</text>
</comment>
<keyword evidence="2" id="KW-1185">Reference proteome</keyword>
<organism evidence="1 2">
    <name type="scientific">Trichonephila clavata</name>
    <name type="common">Joro spider</name>
    <name type="synonym">Nephila clavata</name>
    <dbReference type="NCBI Taxonomy" id="2740835"/>
    <lineage>
        <taxon>Eukaryota</taxon>
        <taxon>Metazoa</taxon>
        <taxon>Ecdysozoa</taxon>
        <taxon>Arthropoda</taxon>
        <taxon>Chelicerata</taxon>
        <taxon>Arachnida</taxon>
        <taxon>Araneae</taxon>
        <taxon>Araneomorphae</taxon>
        <taxon>Entelegynae</taxon>
        <taxon>Araneoidea</taxon>
        <taxon>Nephilidae</taxon>
        <taxon>Trichonephila</taxon>
    </lineage>
</organism>
<dbReference type="EMBL" id="BMAO01011068">
    <property type="protein sequence ID" value="GFQ71119.1"/>
    <property type="molecule type" value="Genomic_DNA"/>
</dbReference>
<evidence type="ECO:0000313" key="1">
    <source>
        <dbReference type="EMBL" id="GFQ71119.1"/>
    </source>
</evidence>
<reference evidence="1" key="1">
    <citation type="submission" date="2020-07" db="EMBL/GenBank/DDBJ databases">
        <title>Multicomponent nature underlies the extraordinary mechanical properties of spider dragline silk.</title>
        <authorList>
            <person name="Kono N."/>
            <person name="Nakamura H."/>
            <person name="Mori M."/>
            <person name="Yoshida Y."/>
            <person name="Ohtoshi R."/>
            <person name="Malay A.D."/>
            <person name="Moran D.A.P."/>
            <person name="Tomita M."/>
            <person name="Numata K."/>
            <person name="Arakawa K."/>
        </authorList>
    </citation>
    <scope>NUCLEOTIDE SEQUENCE</scope>
</reference>
<sequence length="90" mass="10739">MKRLESLTKKLHQETLFTAYDDEFKEWELLDDLITSLDNEAEILPFIEESHHILAEGKFNLRGWKYTGDDDPEQVTSFLGLIWNRKEKMH</sequence>
<dbReference type="OrthoDB" id="416987at2759"/>
<accession>A0A8X6KED5</accession>
<protein>
    <submittedName>
        <fullName evidence="1">Integrase catalytic domain-containing protein</fullName>
    </submittedName>
</protein>
<evidence type="ECO:0000313" key="2">
    <source>
        <dbReference type="Proteomes" id="UP000887116"/>
    </source>
</evidence>
<name>A0A8X6KED5_TRICU</name>
<gene>
    <name evidence="1" type="primary">AVEN_155635_1</name>
    <name evidence="1" type="ORF">TNCT_62021</name>
</gene>
<dbReference type="Proteomes" id="UP000887116">
    <property type="component" value="Unassembled WGS sequence"/>
</dbReference>